<dbReference type="InterPro" id="IPR035093">
    <property type="entry name" value="RelE/ParE_toxin_dom_sf"/>
</dbReference>
<accession>A0A3A6Q291</accession>
<keyword evidence="1" id="KW-1277">Toxin-antitoxin system</keyword>
<gene>
    <name evidence="2" type="ORF">DM826_06780</name>
</gene>
<proteinExistence type="predicted"/>
<keyword evidence="3" id="KW-1185">Reference proteome</keyword>
<dbReference type="SUPFAM" id="SSF143011">
    <property type="entry name" value="RelE-like"/>
    <property type="match status" value="1"/>
</dbReference>
<dbReference type="InterPro" id="IPR007712">
    <property type="entry name" value="RelE/ParE_toxin"/>
</dbReference>
<comment type="caution">
    <text evidence="2">The sequence shown here is derived from an EMBL/GenBank/DDBJ whole genome shotgun (WGS) entry which is preliminary data.</text>
</comment>
<dbReference type="EMBL" id="QKNY01000009">
    <property type="protein sequence ID" value="RJX43305.1"/>
    <property type="molecule type" value="Genomic_DNA"/>
</dbReference>
<dbReference type="Proteomes" id="UP000276588">
    <property type="component" value="Unassembled WGS sequence"/>
</dbReference>
<sequence length="87" mass="10128">MTEVSYTEKAIDQLEDLEAQTADRILSKVDDAAEWPDHHLASLRGFPYYKLRIGDYRAIISWDRNDESLRVEAVGHRSTIYDRHLPP</sequence>
<dbReference type="RefSeq" id="WP_120102642.1">
    <property type="nucleotide sequence ID" value="NZ_QKNY01000009.1"/>
</dbReference>
<evidence type="ECO:0000256" key="1">
    <source>
        <dbReference type="ARBA" id="ARBA00022649"/>
    </source>
</evidence>
<dbReference type="AlphaFoldDB" id="A0A3A6Q291"/>
<name>A0A3A6Q291_9EURY</name>
<reference evidence="2 3" key="1">
    <citation type="submission" date="2018-06" db="EMBL/GenBank/DDBJ databases">
        <title>Halonotius sp. F13-13 a new haloarchaeeon isolated from a solar saltern from Isla Cristina, Huelva, Spain.</title>
        <authorList>
            <person name="Duran-Viseras A."/>
            <person name="Sanchez-Porro C."/>
            <person name="Ventosa A."/>
        </authorList>
    </citation>
    <scope>NUCLEOTIDE SEQUENCE [LARGE SCALE GENOMIC DNA]</scope>
    <source>
        <strain evidence="2 3">F13-13</strain>
    </source>
</reference>
<dbReference type="Gene3D" id="3.30.2310.20">
    <property type="entry name" value="RelE-like"/>
    <property type="match status" value="1"/>
</dbReference>
<dbReference type="Pfam" id="PF05016">
    <property type="entry name" value="ParE_toxin"/>
    <property type="match status" value="1"/>
</dbReference>
<evidence type="ECO:0000313" key="2">
    <source>
        <dbReference type="EMBL" id="RJX43305.1"/>
    </source>
</evidence>
<dbReference type="OrthoDB" id="97626at2157"/>
<protein>
    <submittedName>
        <fullName evidence="2">Type II toxin-antitoxin system RelE/ParE family toxin</fullName>
    </submittedName>
</protein>
<organism evidence="2 3">
    <name type="scientific">Halonotius aquaticus</name>
    <dbReference type="NCBI Taxonomy" id="2216978"/>
    <lineage>
        <taxon>Archaea</taxon>
        <taxon>Methanobacteriati</taxon>
        <taxon>Methanobacteriota</taxon>
        <taxon>Stenosarchaea group</taxon>
        <taxon>Halobacteria</taxon>
        <taxon>Halobacteriales</taxon>
        <taxon>Haloferacaceae</taxon>
        <taxon>Halonotius</taxon>
    </lineage>
</organism>
<evidence type="ECO:0000313" key="3">
    <source>
        <dbReference type="Proteomes" id="UP000276588"/>
    </source>
</evidence>